<dbReference type="InterPro" id="IPR001387">
    <property type="entry name" value="Cro/C1-type_HTH"/>
</dbReference>
<dbReference type="CDD" id="cd00161">
    <property type="entry name" value="beta-trefoil_Ricin-like"/>
    <property type="match status" value="1"/>
</dbReference>
<evidence type="ECO:0000256" key="2">
    <source>
        <dbReference type="SAM" id="Phobius"/>
    </source>
</evidence>
<evidence type="ECO:0000313" key="3">
    <source>
        <dbReference type="EMBL" id="GGQ38467.1"/>
    </source>
</evidence>
<comment type="caution">
    <text evidence="3">The sequence shown here is derived from an EMBL/GenBank/DDBJ whole genome shotgun (WGS) entry which is preliminary data.</text>
</comment>
<evidence type="ECO:0008006" key="5">
    <source>
        <dbReference type="Google" id="ProtNLM"/>
    </source>
</evidence>
<dbReference type="CDD" id="cd00093">
    <property type="entry name" value="HTH_XRE"/>
    <property type="match status" value="1"/>
</dbReference>
<proteinExistence type="predicted"/>
<dbReference type="EMBL" id="BMQK01000001">
    <property type="protein sequence ID" value="GGQ38467.1"/>
    <property type="molecule type" value="Genomic_DNA"/>
</dbReference>
<name>A0A918B6P9_9ACTN</name>
<protein>
    <recommendedName>
        <fullName evidence="5">XRE family transcriptional regulator</fullName>
    </recommendedName>
</protein>
<reference evidence="3" key="2">
    <citation type="submission" date="2020-09" db="EMBL/GenBank/DDBJ databases">
        <authorList>
            <person name="Sun Q."/>
            <person name="Ohkuma M."/>
        </authorList>
    </citation>
    <scope>NUCLEOTIDE SEQUENCE</scope>
    <source>
        <strain evidence="3">JCM 3131</strain>
    </source>
</reference>
<dbReference type="Gene3D" id="2.80.10.50">
    <property type="match status" value="1"/>
</dbReference>
<accession>A0A918B6P9</accession>
<sequence length="305" mass="32873">MGNTGELGPARAGDAGEFVEALRQLKKRSGLTYRQLEERAAERGEVLPRSTLADVLRGRTLPRPELLAAFLRACGEGERVPEWLETRERLARERSTEREAGPTDTEEPEDSRPPARTRPPLRARTVYLLVTVAVVAVVGAAVRAWIPSGGDDTALPDLSGGPVQIRPVSADGLCVTDGMSSRYGSYVAVQRPCGDVAPQETRLVPLGGNAYRIQWYRPDQGTGCLIVLTEGSAAGLLEPRNDCERQSSRFRIEPVASEEGDRVSIRVDGQGCLAIAGSDPSEGAEVVMEPCRDTDNQVFAVTPAP</sequence>
<evidence type="ECO:0000256" key="1">
    <source>
        <dbReference type="SAM" id="MobiDB-lite"/>
    </source>
</evidence>
<dbReference type="Pfam" id="PF13560">
    <property type="entry name" value="HTH_31"/>
    <property type="match status" value="1"/>
</dbReference>
<keyword evidence="2" id="KW-0812">Transmembrane</keyword>
<dbReference type="RefSeq" id="WP_229820773.1">
    <property type="nucleotide sequence ID" value="NZ_BMQK01000001.1"/>
</dbReference>
<evidence type="ECO:0000313" key="4">
    <source>
        <dbReference type="Proteomes" id="UP000620156"/>
    </source>
</evidence>
<keyword evidence="4" id="KW-1185">Reference proteome</keyword>
<feature type="region of interest" description="Disordered" evidence="1">
    <location>
        <begin position="87"/>
        <end position="118"/>
    </location>
</feature>
<reference evidence="3" key="1">
    <citation type="journal article" date="2014" name="Int. J. Syst. Evol. Microbiol.">
        <title>Complete genome sequence of Corynebacterium casei LMG S-19264T (=DSM 44701T), isolated from a smear-ripened cheese.</title>
        <authorList>
            <consortium name="US DOE Joint Genome Institute (JGI-PGF)"/>
            <person name="Walter F."/>
            <person name="Albersmeier A."/>
            <person name="Kalinowski J."/>
            <person name="Ruckert C."/>
        </authorList>
    </citation>
    <scope>NUCLEOTIDE SEQUENCE</scope>
    <source>
        <strain evidence="3">JCM 3131</strain>
    </source>
</reference>
<dbReference type="AlphaFoldDB" id="A0A918B6P9"/>
<dbReference type="Proteomes" id="UP000620156">
    <property type="component" value="Unassembled WGS sequence"/>
</dbReference>
<keyword evidence="2" id="KW-1133">Transmembrane helix</keyword>
<feature type="transmembrane region" description="Helical" evidence="2">
    <location>
        <begin position="126"/>
        <end position="146"/>
    </location>
</feature>
<gene>
    <name evidence="3" type="ORF">GCM10010145_02240</name>
</gene>
<keyword evidence="2" id="KW-0472">Membrane</keyword>
<dbReference type="SUPFAM" id="SSF50370">
    <property type="entry name" value="Ricin B-like lectins"/>
    <property type="match status" value="1"/>
</dbReference>
<dbReference type="InterPro" id="IPR035992">
    <property type="entry name" value="Ricin_B-like_lectins"/>
</dbReference>
<organism evidence="3 4">
    <name type="scientific">Streptomyces ruber</name>
    <dbReference type="NCBI Taxonomy" id="83378"/>
    <lineage>
        <taxon>Bacteria</taxon>
        <taxon>Bacillati</taxon>
        <taxon>Actinomycetota</taxon>
        <taxon>Actinomycetes</taxon>
        <taxon>Kitasatosporales</taxon>
        <taxon>Streptomycetaceae</taxon>
        <taxon>Streptomyces</taxon>
    </lineage>
</organism>
<feature type="compositionally biased region" description="Basic and acidic residues" evidence="1">
    <location>
        <begin position="87"/>
        <end position="101"/>
    </location>
</feature>